<reference evidence="2" key="1">
    <citation type="submission" date="2020-02" db="EMBL/GenBank/DDBJ databases">
        <authorList>
            <person name="Meier V. D."/>
        </authorList>
    </citation>
    <scope>NUCLEOTIDE SEQUENCE</scope>
    <source>
        <strain evidence="2">AVDCRST_MAG02</strain>
    </source>
</reference>
<feature type="compositionally biased region" description="Basic residues" evidence="1">
    <location>
        <begin position="154"/>
        <end position="169"/>
    </location>
</feature>
<dbReference type="EC" id="4.2.1.2" evidence="2"/>
<feature type="region of interest" description="Disordered" evidence="1">
    <location>
        <begin position="1"/>
        <end position="190"/>
    </location>
</feature>
<evidence type="ECO:0000313" key="2">
    <source>
        <dbReference type="EMBL" id="CAA9474770.1"/>
    </source>
</evidence>
<feature type="non-terminal residue" evidence="2">
    <location>
        <position position="1"/>
    </location>
</feature>
<dbReference type="EC" id="4.2.1.32" evidence="2"/>
<feature type="compositionally biased region" description="Basic residues" evidence="1">
    <location>
        <begin position="94"/>
        <end position="104"/>
    </location>
</feature>
<feature type="non-terminal residue" evidence="2">
    <location>
        <position position="190"/>
    </location>
</feature>
<dbReference type="AlphaFoldDB" id="A0A6J4RML7"/>
<feature type="compositionally biased region" description="Gly residues" evidence="1">
    <location>
        <begin position="174"/>
        <end position="190"/>
    </location>
</feature>
<protein>
    <submittedName>
        <fullName evidence="2">Fumarate hydratase class I, beta region L(+)-tartrate dehydratase beta subunit</fullName>
        <ecNumber evidence="2">4.2.1.2</ecNumber>
        <ecNumber evidence="2">4.2.1.32</ecNumber>
    </submittedName>
</protein>
<gene>
    <name evidence="2" type="ORF">AVDCRST_MAG02-4389</name>
</gene>
<feature type="compositionally biased region" description="Basic and acidic residues" evidence="1">
    <location>
        <begin position="1"/>
        <end position="21"/>
    </location>
</feature>
<evidence type="ECO:0000256" key="1">
    <source>
        <dbReference type="SAM" id="MobiDB-lite"/>
    </source>
</evidence>
<proteinExistence type="predicted"/>
<feature type="compositionally biased region" description="Basic residues" evidence="1">
    <location>
        <begin position="22"/>
        <end position="49"/>
    </location>
</feature>
<sequence length="190" mass="19467">EQRAHPPPDPADGRGQRVTPDRRRRPAVGRPLYRPRRGPRPHKGGHRERRSIAVRSRGSGRLLHGPGPGQAGPRAGARGPHDGLAHGPVLAAPHRTRPQGHGRQGRPLGGGHPVHAGTRLRVLRGGGGDGGAAGRPGEGGGGRRLRGPWGRGGKAARGRGLPRGRRQRPARGGPVQGGAGTVAASGGPGV</sequence>
<dbReference type="GO" id="GO:0008730">
    <property type="term" value="F:L(+)-tartrate dehydratase activity"/>
    <property type="evidence" value="ECO:0007669"/>
    <property type="project" value="UniProtKB-EC"/>
</dbReference>
<dbReference type="GO" id="GO:0004333">
    <property type="term" value="F:fumarate hydratase activity"/>
    <property type="evidence" value="ECO:0007669"/>
    <property type="project" value="UniProtKB-EC"/>
</dbReference>
<name>A0A6J4RML7_9ACTN</name>
<dbReference type="EMBL" id="CADCVH010000108">
    <property type="protein sequence ID" value="CAA9474770.1"/>
    <property type="molecule type" value="Genomic_DNA"/>
</dbReference>
<accession>A0A6J4RML7</accession>
<organism evidence="2">
    <name type="scientific">uncultured Rubrobacteraceae bacterium</name>
    <dbReference type="NCBI Taxonomy" id="349277"/>
    <lineage>
        <taxon>Bacteria</taxon>
        <taxon>Bacillati</taxon>
        <taxon>Actinomycetota</taxon>
        <taxon>Rubrobacteria</taxon>
        <taxon>Rubrobacterales</taxon>
        <taxon>Rubrobacteraceae</taxon>
        <taxon>environmental samples</taxon>
    </lineage>
</organism>
<keyword evidence="2" id="KW-0456">Lyase</keyword>
<feature type="compositionally biased region" description="Gly residues" evidence="1">
    <location>
        <begin position="124"/>
        <end position="142"/>
    </location>
</feature>